<gene>
    <name evidence="1" type="ORF">SAMN05216564_101215</name>
</gene>
<dbReference type="AlphaFoldDB" id="A0A1H3DZ10"/>
<sequence length="64" mass="7265">MVNGGRDLENEILESFFEKLSNDDSIPDDLVEDLEQLERRGELSEATEVIENAKEVMNVAHSED</sequence>
<accession>A0A1H3DZ10</accession>
<dbReference type="EMBL" id="FNPC01000001">
    <property type="protein sequence ID" value="SDX71685.1"/>
    <property type="molecule type" value="Genomic_DNA"/>
</dbReference>
<dbReference type="Proteomes" id="UP000199079">
    <property type="component" value="Unassembled WGS sequence"/>
</dbReference>
<keyword evidence="2" id="KW-1185">Reference proteome</keyword>
<proteinExistence type="predicted"/>
<organism evidence="1 2">
    <name type="scientific">Halopenitus persicus</name>
    <dbReference type="NCBI Taxonomy" id="1048396"/>
    <lineage>
        <taxon>Archaea</taxon>
        <taxon>Methanobacteriati</taxon>
        <taxon>Methanobacteriota</taxon>
        <taxon>Stenosarchaea group</taxon>
        <taxon>Halobacteria</taxon>
        <taxon>Halobacteriales</taxon>
        <taxon>Haloferacaceae</taxon>
        <taxon>Halopenitus</taxon>
    </lineage>
</organism>
<name>A0A1H3DZ10_9EURY</name>
<protein>
    <submittedName>
        <fullName evidence="1">Uncharacterized protein</fullName>
    </submittedName>
</protein>
<reference evidence="2" key="1">
    <citation type="submission" date="2016-10" db="EMBL/GenBank/DDBJ databases">
        <authorList>
            <person name="Varghese N."/>
            <person name="Submissions S."/>
        </authorList>
    </citation>
    <scope>NUCLEOTIDE SEQUENCE [LARGE SCALE GENOMIC DNA]</scope>
    <source>
        <strain evidence="2">DC30,IBRC 10041,KCTC 4046</strain>
    </source>
</reference>
<evidence type="ECO:0000313" key="1">
    <source>
        <dbReference type="EMBL" id="SDX71685.1"/>
    </source>
</evidence>
<evidence type="ECO:0000313" key="2">
    <source>
        <dbReference type="Proteomes" id="UP000199079"/>
    </source>
</evidence>